<dbReference type="SUPFAM" id="SSF46689">
    <property type="entry name" value="Homeodomain-like"/>
    <property type="match status" value="2"/>
</dbReference>
<evidence type="ECO:0000259" key="5">
    <source>
        <dbReference type="PROSITE" id="PS01124"/>
    </source>
</evidence>
<keyword evidence="2" id="KW-0238">DNA-binding</keyword>
<dbReference type="InterPro" id="IPR018062">
    <property type="entry name" value="HTH_AraC-typ_CS"/>
</dbReference>
<keyword evidence="1" id="KW-0805">Transcription regulation</keyword>
<reference evidence="6 7" key="1">
    <citation type="submission" date="2018-08" db="EMBL/GenBank/DDBJ databases">
        <title>A genome reference for cultivated species of the human gut microbiota.</title>
        <authorList>
            <person name="Zou Y."/>
            <person name="Xue W."/>
            <person name="Luo G."/>
        </authorList>
    </citation>
    <scope>NUCLEOTIDE SEQUENCE [LARGE SCALE GENOMIC DNA]</scope>
    <source>
        <strain evidence="6 7">AF22-12AC</strain>
    </source>
</reference>
<dbReference type="InterPro" id="IPR037923">
    <property type="entry name" value="HTH-like"/>
</dbReference>
<dbReference type="InterPro" id="IPR018060">
    <property type="entry name" value="HTH_AraC"/>
</dbReference>
<dbReference type="AlphaFoldDB" id="A0A395VDU1"/>
<dbReference type="PROSITE" id="PS00041">
    <property type="entry name" value="HTH_ARAC_FAMILY_1"/>
    <property type="match status" value="1"/>
</dbReference>
<proteinExistence type="predicted"/>
<dbReference type="InterPro" id="IPR020449">
    <property type="entry name" value="Tscrpt_reg_AraC-type_HTH"/>
</dbReference>
<dbReference type="Pfam" id="PF12833">
    <property type="entry name" value="HTH_18"/>
    <property type="match status" value="1"/>
</dbReference>
<dbReference type="Gene3D" id="1.10.10.60">
    <property type="entry name" value="Homeodomain-like"/>
    <property type="match status" value="2"/>
</dbReference>
<dbReference type="InterPro" id="IPR050204">
    <property type="entry name" value="AraC_XylS_family_regulators"/>
</dbReference>
<dbReference type="Gene3D" id="2.60.120.10">
    <property type="entry name" value="Jelly Rolls"/>
    <property type="match status" value="1"/>
</dbReference>
<evidence type="ECO:0000256" key="4">
    <source>
        <dbReference type="ARBA" id="ARBA00023163"/>
    </source>
</evidence>
<dbReference type="PANTHER" id="PTHR46796">
    <property type="entry name" value="HTH-TYPE TRANSCRIPTIONAL ACTIVATOR RHAS-RELATED"/>
    <property type="match status" value="1"/>
</dbReference>
<dbReference type="SUPFAM" id="SSF51215">
    <property type="entry name" value="Regulatory protein AraC"/>
    <property type="match status" value="1"/>
</dbReference>
<dbReference type="GO" id="GO:0003700">
    <property type="term" value="F:DNA-binding transcription factor activity"/>
    <property type="evidence" value="ECO:0007669"/>
    <property type="project" value="InterPro"/>
</dbReference>
<protein>
    <submittedName>
        <fullName evidence="6">AraC family transcriptional regulator</fullName>
    </submittedName>
</protein>
<dbReference type="EMBL" id="QRVL01000002">
    <property type="protein sequence ID" value="RGS41569.1"/>
    <property type="molecule type" value="Genomic_DNA"/>
</dbReference>
<evidence type="ECO:0000256" key="2">
    <source>
        <dbReference type="ARBA" id="ARBA00023125"/>
    </source>
</evidence>
<name>A0A395VDU1_9FIRM</name>
<evidence type="ECO:0000256" key="3">
    <source>
        <dbReference type="ARBA" id="ARBA00023159"/>
    </source>
</evidence>
<organism evidence="6 7">
    <name type="scientific">Roseburia hominis</name>
    <dbReference type="NCBI Taxonomy" id="301301"/>
    <lineage>
        <taxon>Bacteria</taxon>
        <taxon>Bacillati</taxon>
        <taxon>Bacillota</taxon>
        <taxon>Clostridia</taxon>
        <taxon>Lachnospirales</taxon>
        <taxon>Lachnospiraceae</taxon>
        <taxon>Roseburia</taxon>
    </lineage>
</organism>
<evidence type="ECO:0000313" key="6">
    <source>
        <dbReference type="EMBL" id="RGS41569.1"/>
    </source>
</evidence>
<dbReference type="GO" id="GO:0043565">
    <property type="term" value="F:sequence-specific DNA binding"/>
    <property type="evidence" value="ECO:0007669"/>
    <property type="project" value="InterPro"/>
</dbReference>
<dbReference type="PROSITE" id="PS01124">
    <property type="entry name" value="HTH_ARAC_FAMILY_2"/>
    <property type="match status" value="1"/>
</dbReference>
<dbReference type="InterPro" id="IPR014710">
    <property type="entry name" value="RmlC-like_jellyroll"/>
</dbReference>
<dbReference type="Pfam" id="PF02311">
    <property type="entry name" value="AraC_binding"/>
    <property type="match status" value="1"/>
</dbReference>
<sequence length="280" mass="32273">MPEYKKVGYLTTSFKMFHLKDTSRREFHYHYHDFHKILILLGGDVTYCIEGRTYQLAPGDIVLVNAGEVHKPEIHSDLPYERIILYVSPDFLTEYAGEDCDLSFCFKQAYREQAHILRLQDSKGGRLGASIRALDASLNDDDYAAALRHRLLFLEFMIQLNRAALHHHIKFVGDSASNEKILSILTYLNDHLTEDLSIDDLASRFYLSRSYLMHTFKEQTGYTIGGYLLTKRLFLAKELIAAGTPITEVCYSCGFQNYSTFSRAYKKSFGESPRDYRQSL</sequence>
<keyword evidence="3" id="KW-0010">Activator</keyword>
<dbReference type="RefSeq" id="WP_118096922.1">
    <property type="nucleotide sequence ID" value="NZ_QRVL01000002.1"/>
</dbReference>
<gene>
    <name evidence="6" type="ORF">DWX93_05525</name>
</gene>
<dbReference type="PRINTS" id="PR00032">
    <property type="entry name" value="HTHARAC"/>
</dbReference>
<comment type="caution">
    <text evidence="6">The sequence shown here is derived from an EMBL/GenBank/DDBJ whole genome shotgun (WGS) entry which is preliminary data.</text>
</comment>
<dbReference type="Proteomes" id="UP000266172">
    <property type="component" value="Unassembled WGS sequence"/>
</dbReference>
<evidence type="ECO:0000256" key="1">
    <source>
        <dbReference type="ARBA" id="ARBA00023015"/>
    </source>
</evidence>
<dbReference type="InterPro" id="IPR009057">
    <property type="entry name" value="Homeodomain-like_sf"/>
</dbReference>
<evidence type="ECO:0000313" key="7">
    <source>
        <dbReference type="Proteomes" id="UP000266172"/>
    </source>
</evidence>
<dbReference type="SMART" id="SM00342">
    <property type="entry name" value="HTH_ARAC"/>
    <property type="match status" value="1"/>
</dbReference>
<feature type="domain" description="HTH araC/xylS-type" evidence="5">
    <location>
        <begin position="182"/>
        <end position="279"/>
    </location>
</feature>
<keyword evidence="4" id="KW-0804">Transcription</keyword>
<accession>A0A395VDU1</accession>
<dbReference type="InterPro" id="IPR003313">
    <property type="entry name" value="AraC-bd"/>
</dbReference>